<accession>S3D656</accession>
<keyword evidence="2" id="KW-1133">Transmembrane helix</keyword>
<proteinExistence type="predicted"/>
<dbReference type="EMBL" id="KE145357">
    <property type="protein sequence ID" value="EPE33952.1"/>
    <property type="molecule type" value="Genomic_DNA"/>
</dbReference>
<dbReference type="GeneID" id="19466018"/>
<name>S3D656_GLAL2</name>
<sequence length="97" mass="11112">MSQNEQIPETDNVGKTMRLHTGLAFGSIVFALLVIIFVTFSCMKPRRRKPAVPAAHVHDDWQAPHGPDRDAERIELQKLPPAYYPRYPRQTSHVLSY</sequence>
<evidence type="ECO:0000256" key="1">
    <source>
        <dbReference type="SAM" id="MobiDB-lite"/>
    </source>
</evidence>
<feature type="region of interest" description="Disordered" evidence="1">
    <location>
        <begin position="49"/>
        <end position="71"/>
    </location>
</feature>
<dbReference type="RefSeq" id="XP_008079104.1">
    <property type="nucleotide sequence ID" value="XM_008080913.1"/>
</dbReference>
<organism evidence="3 4">
    <name type="scientific">Glarea lozoyensis (strain ATCC 20868 / MF5171)</name>
    <dbReference type="NCBI Taxonomy" id="1116229"/>
    <lineage>
        <taxon>Eukaryota</taxon>
        <taxon>Fungi</taxon>
        <taxon>Dikarya</taxon>
        <taxon>Ascomycota</taxon>
        <taxon>Pezizomycotina</taxon>
        <taxon>Leotiomycetes</taxon>
        <taxon>Helotiales</taxon>
        <taxon>Helotiaceae</taxon>
        <taxon>Glarea</taxon>
    </lineage>
</organism>
<reference evidence="3 4" key="1">
    <citation type="journal article" date="2013" name="BMC Genomics">
        <title>Genomics-driven discovery of the pneumocandin biosynthetic gene cluster in the fungus Glarea lozoyensis.</title>
        <authorList>
            <person name="Chen L."/>
            <person name="Yue Q."/>
            <person name="Zhang X."/>
            <person name="Xiang M."/>
            <person name="Wang C."/>
            <person name="Li S."/>
            <person name="Che Y."/>
            <person name="Ortiz-Lopez F.J."/>
            <person name="Bills G.F."/>
            <person name="Liu X."/>
            <person name="An Z."/>
        </authorList>
    </citation>
    <scope>NUCLEOTIDE SEQUENCE [LARGE SCALE GENOMIC DNA]</scope>
    <source>
        <strain evidence="4">ATCC 20868 / MF5171</strain>
    </source>
</reference>
<keyword evidence="4" id="KW-1185">Reference proteome</keyword>
<keyword evidence="2" id="KW-0812">Transmembrane</keyword>
<dbReference type="HOGENOM" id="CLU_2346875_0_0_1"/>
<dbReference type="Proteomes" id="UP000016922">
    <property type="component" value="Unassembled WGS sequence"/>
</dbReference>
<keyword evidence="2" id="KW-0472">Membrane</keyword>
<dbReference type="AlphaFoldDB" id="S3D656"/>
<evidence type="ECO:0000313" key="3">
    <source>
        <dbReference type="EMBL" id="EPE33952.1"/>
    </source>
</evidence>
<gene>
    <name evidence="3" type="ORF">GLAREA_06965</name>
</gene>
<feature type="transmembrane region" description="Helical" evidence="2">
    <location>
        <begin position="20"/>
        <end position="40"/>
    </location>
</feature>
<feature type="compositionally biased region" description="Basic and acidic residues" evidence="1">
    <location>
        <begin position="56"/>
        <end position="71"/>
    </location>
</feature>
<dbReference type="KEGG" id="glz:GLAREA_06965"/>
<evidence type="ECO:0000313" key="4">
    <source>
        <dbReference type="Proteomes" id="UP000016922"/>
    </source>
</evidence>
<protein>
    <submittedName>
        <fullName evidence="3">Uncharacterized protein</fullName>
    </submittedName>
</protein>
<evidence type="ECO:0000256" key="2">
    <source>
        <dbReference type="SAM" id="Phobius"/>
    </source>
</evidence>